<evidence type="ECO:0000256" key="1">
    <source>
        <dbReference type="SAM" id="Phobius"/>
    </source>
</evidence>
<gene>
    <name evidence="2" type="ORF">SAMN05444583_12835</name>
</gene>
<keyword evidence="1" id="KW-0812">Transmembrane</keyword>
<dbReference type="RefSeq" id="WP_072753036.1">
    <property type="nucleotide sequence ID" value="NZ_FOAW01000028.1"/>
</dbReference>
<dbReference type="InterPro" id="IPR025962">
    <property type="entry name" value="SdpI/YhfL"/>
</dbReference>
<organism evidence="2 3">
    <name type="scientific">Rhodococcus maanshanensis</name>
    <dbReference type="NCBI Taxonomy" id="183556"/>
    <lineage>
        <taxon>Bacteria</taxon>
        <taxon>Bacillati</taxon>
        <taxon>Actinomycetota</taxon>
        <taxon>Actinomycetes</taxon>
        <taxon>Mycobacteriales</taxon>
        <taxon>Nocardiaceae</taxon>
        <taxon>Rhodococcus</taxon>
    </lineage>
</organism>
<protein>
    <submittedName>
        <fullName evidence="2">SdpI/YhfL protein family protein</fullName>
    </submittedName>
</protein>
<dbReference type="Pfam" id="PF13630">
    <property type="entry name" value="SdpI"/>
    <property type="match status" value="1"/>
</dbReference>
<proteinExistence type="predicted"/>
<accession>A0A1H7WQL0</accession>
<sequence>MVIVATVLFVVALAIGVVAVAGITGRLPRNRWAGVTTPEALASDDAFRLANRIAAPTMAAAALLLVIGGVGALAFGTAGGLLTVPVALVAALVTAGYGGSMGARAAAAAAPAGGCGHDCGCGSPAEPESTESADNAADAAAAADCGMDSCGSCALKGACLPS</sequence>
<feature type="transmembrane region" description="Helical" evidence="1">
    <location>
        <begin position="53"/>
        <end position="75"/>
    </location>
</feature>
<dbReference type="EMBL" id="FOAW01000028">
    <property type="protein sequence ID" value="SEM23802.1"/>
    <property type="molecule type" value="Genomic_DNA"/>
</dbReference>
<dbReference type="AlphaFoldDB" id="A0A1H7WQL0"/>
<reference evidence="3" key="1">
    <citation type="submission" date="2016-10" db="EMBL/GenBank/DDBJ databases">
        <authorList>
            <person name="Varghese N."/>
            <person name="Submissions S."/>
        </authorList>
    </citation>
    <scope>NUCLEOTIDE SEQUENCE [LARGE SCALE GENOMIC DNA]</scope>
    <source>
        <strain evidence="3">DSM 44675</strain>
    </source>
</reference>
<evidence type="ECO:0000313" key="2">
    <source>
        <dbReference type="EMBL" id="SEM23802.1"/>
    </source>
</evidence>
<feature type="transmembrane region" description="Helical" evidence="1">
    <location>
        <begin position="6"/>
        <end position="24"/>
    </location>
</feature>
<dbReference type="Proteomes" id="UP000198677">
    <property type="component" value="Unassembled WGS sequence"/>
</dbReference>
<feature type="transmembrane region" description="Helical" evidence="1">
    <location>
        <begin position="81"/>
        <end position="99"/>
    </location>
</feature>
<keyword evidence="1" id="KW-0472">Membrane</keyword>
<name>A0A1H7WQL0_9NOCA</name>
<evidence type="ECO:0000313" key="3">
    <source>
        <dbReference type="Proteomes" id="UP000198677"/>
    </source>
</evidence>
<keyword evidence="3" id="KW-1185">Reference proteome</keyword>
<keyword evidence="1" id="KW-1133">Transmembrane helix</keyword>